<dbReference type="Proteomes" id="UP000677265">
    <property type="component" value="Unassembled WGS sequence"/>
</dbReference>
<dbReference type="Pfam" id="PF06961">
    <property type="entry name" value="DUF1294"/>
    <property type="match status" value="1"/>
</dbReference>
<reference evidence="2" key="1">
    <citation type="submission" date="2021-05" db="EMBL/GenBank/DDBJ databases">
        <title>Novel Bacillus species.</title>
        <authorList>
            <person name="Liu G."/>
        </authorList>
    </citation>
    <scope>NUCLEOTIDE SEQUENCE</scope>
    <source>
        <strain evidence="2 4">FJAT-50051</strain>
    </source>
</reference>
<dbReference type="InterPro" id="IPR010718">
    <property type="entry name" value="DUF1294"/>
</dbReference>
<keyword evidence="1" id="KW-1133">Transmembrane helix</keyword>
<feature type="transmembrane region" description="Helical" evidence="1">
    <location>
        <begin position="64"/>
        <end position="82"/>
    </location>
</feature>
<feature type="transmembrane region" description="Helical" evidence="1">
    <location>
        <begin position="38"/>
        <end position="58"/>
    </location>
</feature>
<dbReference type="EMBL" id="JAGYPE020000042">
    <property type="protein sequence ID" value="MCH6267791.1"/>
    <property type="molecule type" value="Genomic_DNA"/>
</dbReference>
<organism evidence="2">
    <name type="scientific">Neobacillus citreus</name>
    <dbReference type="NCBI Taxonomy" id="2833578"/>
    <lineage>
        <taxon>Bacteria</taxon>
        <taxon>Bacillati</taxon>
        <taxon>Bacillota</taxon>
        <taxon>Bacilli</taxon>
        <taxon>Bacillales</taxon>
        <taxon>Bacillaceae</taxon>
        <taxon>Neobacillus</taxon>
    </lineage>
</organism>
<keyword evidence="4" id="KW-1185">Reference proteome</keyword>
<protein>
    <submittedName>
        <fullName evidence="2">DUF1294 domain-containing protein</fullName>
    </submittedName>
</protein>
<evidence type="ECO:0000313" key="4">
    <source>
        <dbReference type="Proteomes" id="UP000677265"/>
    </source>
</evidence>
<evidence type="ECO:0000256" key="1">
    <source>
        <dbReference type="SAM" id="Phobius"/>
    </source>
</evidence>
<accession>A0A942T486</accession>
<feature type="transmembrane region" description="Helical" evidence="1">
    <location>
        <begin position="6"/>
        <end position="26"/>
    </location>
</feature>
<name>A0A942T486_9BACI</name>
<sequence length="86" mass="9660">MAGLWAAIMAINIIAFSLMGVDKNRAKKHQYRIRERTLWLAALFGGAVGAAVGMYFFRHKTKHLQFKIGFPILAIIDVILIIKGVF</sequence>
<gene>
    <name evidence="3" type="ORF">KHB02_019910</name>
    <name evidence="2" type="ORF">KHB02_25525</name>
</gene>
<keyword evidence="1" id="KW-0812">Transmembrane</keyword>
<dbReference type="EMBL" id="JAGYPE010000005">
    <property type="protein sequence ID" value="MBS4184741.1"/>
    <property type="molecule type" value="Genomic_DNA"/>
</dbReference>
<evidence type="ECO:0000313" key="3">
    <source>
        <dbReference type="EMBL" id="MCH6267791.1"/>
    </source>
</evidence>
<comment type="caution">
    <text evidence="2">The sequence shown here is derived from an EMBL/GenBank/DDBJ whole genome shotgun (WGS) entry which is preliminary data.</text>
</comment>
<keyword evidence="1" id="KW-0472">Membrane</keyword>
<dbReference type="AlphaFoldDB" id="A0A942T486"/>
<dbReference type="RefSeq" id="WP_213144643.1">
    <property type="nucleotide sequence ID" value="NZ_JAGYPE020000042.1"/>
</dbReference>
<proteinExistence type="predicted"/>
<evidence type="ECO:0000313" key="2">
    <source>
        <dbReference type="EMBL" id="MBS4184741.1"/>
    </source>
</evidence>